<keyword evidence="8" id="KW-0169">Cobalamin biosynthesis</keyword>
<feature type="transmembrane region" description="Helical" evidence="19">
    <location>
        <begin position="37"/>
        <end position="57"/>
    </location>
</feature>
<organism evidence="20">
    <name type="scientific">hydrothermal vent metagenome</name>
    <dbReference type="NCBI Taxonomy" id="652676"/>
    <lineage>
        <taxon>unclassified sequences</taxon>
        <taxon>metagenomes</taxon>
        <taxon>ecological metagenomes</taxon>
    </lineage>
</organism>
<evidence type="ECO:0000256" key="18">
    <source>
        <dbReference type="ARBA" id="ARBA00049504"/>
    </source>
</evidence>
<evidence type="ECO:0000256" key="19">
    <source>
        <dbReference type="SAM" id="Phobius"/>
    </source>
</evidence>
<evidence type="ECO:0000256" key="13">
    <source>
        <dbReference type="ARBA" id="ARBA00023136"/>
    </source>
</evidence>
<dbReference type="InterPro" id="IPR003805">
    <property type="entry name" value="CobS"/>
</dbReference>
<dbReference type="GO" id="GO:0008818">
    <property type="term" value="F:cobalamin 5'-phosphate synthase activity"/>
    <property type="evidence" value="ECO:0007669"/>
    <property type="project" value="InterPro"/>
</dbReference>
<dbReference type="PANTHER" id="PTHR34148:SF1">
    <property type="entry name" value="ADENOSYLCOBINAMIDE-GDP RIBAZOLETRANSFERASE"/>
    <property type="match status" value="1"/>
</dbReference>
<feature type="transmembrane region" description="Helical" evidence="19">
    <location>
        <begin position="110"/>
        <end position="128"/>
    </location>
</feature>
<comment type="similarity">
    <text evidence="4">Belongs to the CobS family.</text>
</comment>
<evidence type="ECO:0000313" key="20">
    <source>
        <dbReference type="EMBL" id="CUS57850.1"/>
    </source>
</evidence>
<dbReference type="AlphaFoldDB" id="A0A160U132"/>
<keyword evidence="7" id="KW-1003">Cell membrane</keyword>
<comment type="cofactor">
    <cofactor evidence="1">
        <name>Mg(2+)</name>
        <dbReference type="ChEBI" id="CHEBI:18420"/>
    </cofactor>
</comment>
<gene>
    <name evidence="20" type="ORF">MGWOODY_Hyp1930</name>
</gene>
<name>A0A160U132_9ZZZZ</name>
<feature type="transmembrane region" description="Helical" evidence="19">
    <location>
        <begin position="63"/>
        <end position="80"/>
    </location>
</feature>
<evidence type="ECO:0000256" key="11">
    <source>
        <dbReference type="ARBA" id="ARBA00022842"/>
    </source>
</evidence>
<dbReference type="GO" id="GO:0009236">
    <property type="term" value="P:cobalamin biosynthetic process"/>
    <property type="evidence" value="ECO:0007669"/>
    <property type="project" value="UniProtKB-UniPathway"/>
</dbReference>
<proteinExistence type="inferred from homology"/>
<comment type="catalytic activity">
    <reaction evidence="17">
        <text>alpha-ribazole + adenosylcob(III)inamide-GDP = adenosylcob(III)alamin + GMP + H(+)</text>
        <dbReference type="Rhea" id="RHEA:16049"/>
        <dbReference type="ChEBI" id="CHEBI:10329"/>
        <dbReference type="ChEBI" id="CHEBI:15378"/>
        <dbReference type="ChEBI" id="CHEBI:18408"/>
        <dbReference type="ChEBI" id="CHEBI:58115"/>
        <dbReference type="ChEBI" id="CHEBI:60487"/>
        <dbReference type="EC" id="2.7.8.26"/>
    </reaction>
</comment>
<evidence type="ECO:0000256" key="3">
    <source>
        <dbReference type="ARBA" id="ARBA00004663"/>
    </source>
</evidence>
<evidence type="ECO:0000256" key="10">
    <source>
        <dbReference type="ARBA" id="ARBA00022692"/>
    </source>
</evidence>
<keyword evidence="10 19" id="KW-0812">Transmembrane</keyword>
<comment type="catalytic activity">
    <reaction evidence="18">
        <text>alpha-ribazole 5'-phosphate + adenosylcob(III)inamide-GDP = adenosylcob(III)alamin 5'-phosphate + GMP + H(+)</text>
        <dbReference type="Rhea" id="RHEA:23560"/>
        <dbReference type="ChEBI" id="CHEBI:15378"/>
        <dbReference type="ChEBI" id="CHEBI:57918"/>
        <dbReference type="ChEBI" id="CHEBI:58115"/>
        <dbReference type="ChEBI" id="CHEBI:60487"/>
        <dbReference type="ChEBI" id="CHEBI:60493"/>
        <dbReference type="EC" id="2.7.8.26"/>
    </reaction>
</comment>
<evidence type="ECO:0000256" key="1">
    <source>
        <dbReference type="ARBA" id="ARBA00001946"/>
    </source>
</evidence>
<evidence type="ECO:0000256" key="6">
    <source>
        <dbReference type="ARBA" id="ARBA00015850"/>
    </source>
</evidence>
<comment type="pathway">
    <text evidence="3">Cofactor biosynthesis; adenosylcobalamin biosynthesis; adenosylcobalamin from cob(II)yrinate a,c-diamide: step 7/7.</text>
</comment>
<keyword evidence="11" id="KW-0460">Magnesium</keyword>
<comment type="subcellular location">
    <subcellularLocation>
        <location evidence="2">Cell membrane</location>
        <topology evidence="2">Multi-pass membrane protein</topology>
    </subcellularLocation>
</comment>
<evidence type="ECO:0000256" key="2">
    <source>
        <dbReference type="ARBA" id="ARBA00004651"/>
    </source>
</evidence>
<dbReference type="HAMAP" id="MF_00719">
    <property type="entry name" value="CobS"/>
    <property type="match status" value="1"/>
</dbReference>
<evidence type="ECO:0000256" key="5">
    <source>
        <dbReference type="ARBA" id="ARBA00013200"/>
    </source>
</evidence>
<evidence type="ECO:0000256" key="9">
    <source>
        <dbReference type="ARBA" id="ARBA00022679"/>
    </source>
</evidence>
<dbReference type="GO" id="GO:0005886">
    <property type="term" value="C:plasma membrane"/>
    <property type="evidence" value="ECO:0007669"/>
    <property type="project" value="UniProtKB-SubCell"/>
</dbReference>
<dbReference type="EC" id="2.7.8.26" evidence="5"/>
<feature type="transmembrane region" description="Helical" evidence="19">
    <location>
        <begin position="197"/>
        <end position="217"/>
    </location>
</feature>
<evidence type="ECO:0000256" key="12">
    <source>
        <dbReference type="ARBA" id="ARBA00022989"/>
    </source>
</evidence>
<accession>A0A160U132</accession>
<evidence type="ECO:0000256" key="14">
    <source>
        <dbReference type="ARBA" id="ARBA00025228"/>
    </source>
</evidence>
<feature type="transmembrane region" description="Helical" evidence="19">
    <location>
        <begin position="170"/>
        <end position="191"/>
    </location>
</feature>
<evidence type="ECO:0000256" key="16">
    <source>
        <dbReference type="ARBA" id="ARBA00032853"/>
    </source>
</evidence>
<keyword evidence="13 19" id="KW-0472">Membrane</keyword>
<sequence length="252" mass="26338">MNGELAKLVLAVQFLTRLPLRTDKMFTPERMAQAPRYFPLVGILVGLVSAGVFWIAALVLPDFMAALLAVSAGLLLTGAFHEDGLADTFDGIGGGHTPVRALEIMKDSRLGTYGAAALFLALAIKVGALSAIPPIWVCAALPVAHCVSRFSAVCVIATNRYVREEGTGKPVATGISASSLIIAGFTALGAVAVGAVLFPFVSLLSGIVSLCFAHVLMRLFFEPKLGGYTGDTLGAVQQASEIGFYLGLLAWL</sequence>
<comment type="function">
    <text evidence="14">Joins adenosylcobinamide-GDP and alpha-ribazole to generate adenosylcobalamin (Ado-cobalamin). Also synthesizes adenosylcobalamin 5'-phosphate from adenosylcobinamide-GDP and alpha-ribazole 5'-phosphate.</text>
</comment>
<evidence type="ECO:0000256" key="15">
    <source>
        <dbReference type="ARBA" id="ARBA00032605"/>
    </source>
</evidence>
<keyword evidence="12 19" id="KW-1133">Transmembrane helix</keyword>
<dbReference type="NCBIfam" id="TIGR00317">
    <property type="entry name" value="cobS"/>
    <property type="match status" value="1"/>
</dbReference>
<reference evidence="20" key="1">
    <citation type="submission" date="2015-10" db="EMBL/GenBank/DDBJ databases">
        <authorList>
            <person name="Gilbert D.G."/>
        </authorList>
    </citation>
    <scope>NUCLEOTIDE SEQUENCE</scope>
</reference>
<dbReference type="PANTHER" id="PTHR34148">
    <property type="entry name" value="ADENOSYLCOBINAMIDE-GDP RIBAZOLETRANSFERASE"/>
    <property type="match status" value="1"/>
</dbReference>
<evidence type="ECO:0000256" key="7">
    <source>
        <dbReference type="ARBA" id="ARBA00022475"/>
    </source>
</evidence>
<keyword evidence="9 20" id="KW-0808">Transferase</keyword>
<evidence type="ECO:0000256" key="4">
    <source>
        <dbReference type="ARBA" id="ARBA00010561"/>
    </source>
</evidence>
<evidence type="ECO:0000256" key="17">
    <source>
        <dbReference type="ARBA" id="ARBA00048623"/>
    </source>
</evidence>
<dbReference type="UniPathway" id="UPA00148">
    <property type="reaction ID" value="UER00238"/>
</dbReference>
<dbReference type="Pfam" id="PF02654">
    <property type="entry name" value="CobS"/>
    <property type="match status" value="1"/>
</dbReference>
<protein>
    <recommendedName>
        <fullName evidence="6">Adenosylcobinamide-GDP ribazoletransferase</fullName>
        <ecNumber evidence="5">2.7.8.26</ecNumber>
    </recommendedName>
    <alternativeName>
        <fullName evidence="16">Cobalamin synthase</fullName>
    </alternativeName>
    <alternativeName>
        <fullName evidence="15">Cobalamin-5'-phosphate synthase</fullName>
    </alternativeName>
</protein>
<dbReference type="GO" id="GO:0051073">
    <property type="term" value="F:adenosylcobinamide-GDP ribazoletransferase activity"/>
    <property type="evidence" value="ECO:0007669"/>
    <property type="project" value="UniProtKB-EC"/>
</dbReference>
<dbReference type="EMBL" id="CZQD01000048">
    <property type="protein sequence ID" value="CUS57850.1"/>
    <property type="molecule type" value="Genomic_DNA"/>
</dbReference>
<evidence type="ECO:0000256" key="8">
    <source>
        <dbReference type="ARBA" id="ARBA00022573"/>
    </source>
</evidence>